<name>A0AAE0CJK9_9ROSI</name>
<sequence>MRVLQHGLVIWPPEWNIWTYFLRQTTGGLNLDALEQSHPIEVLMLSATEKDQPIAFWRIVCEACKQPSSSLLLLMDAYRKEEDNMELPKIINVCNNVINISTVAIPDLVNELKEFFLSLLLCSADTWRESFRCDVKGRSVYSFGPLATFNHHKTHREAMQRFQVLLDDKKHSTSVC</sequence>
<keyword evidence="2" id="KW-1185">Reference proteome</keyword>
<dbReference type="Proteomes" id="UP001280121">
    <property type="component" value="Unassembled WGS sequence"/>
</dbReference>
<comment type="caution">
    <text evidence="1">The sequence shown here is derived from an EMBL/GenBank/DDBJ whole genome shotgun (WGS) entry which is preliminary data.</text>
</comment>
<dbReference type="EMBL" id="JANJYI010000004">
    <property type="protein sequence ID" value="KAK2652933.1"/>
    <property type="molecule type" value="Genomic_DNA"/>
</dbReference>
<accession>A0AAE0CJK9</accession>
<organism evidence="1 2">
    <name type="scientific">Dipteronia dyeriana</name>
    <dbReference type="NCBI Taxonomy" id="168575"/>
    <lineage>
        <taxon>Eukaryota</taxon>
        <taxon>Viridiplantae</taxon>
        <taxon>Streptophyta</taxon>
        <taxon>Embryophyta</taxon>
        <taxon>Tracheophyta</taxon>
        <taxon>Spermatophyta</taxon>
        <taxon>Magnoliopsida</taxon>
        <taxon>eudicotyledons</taxon>
        <taxon>Gunneridae</taxon>
        <taxon>Pentapetalae</taxon>
        <taxon>rosids</taxon>
        <taxon>malvids</taxon>
        <taxon>Sapindales</taxon>
        <taxon>Sapindaceae</taxon>
        <taxon>Hippocastanoideae</taxon>
        <taxon>Acereae</taxon>
        <taxon>Dipteronia</taxon>
    </lineage>
</organism>
<dbReference type="AlphaFoldDB" id="A0AAE0CJK9"/>
<evidence type="ECO:0000313" key="1">
    <source>
        <dbReference type="EMBL" id="KAK2652933.1"/>
    </source>
</evidence>
<reference evidence="1" key="1">
    <citation type="journal article" date="2023" name="Plant J.">
        <title>Genome sequences and population genomics provide insights into the demographic history, inbreeding, and mutation load of two 'living fossil' tree species of Dipteronia.</title>
        <authorList>
            <person name="Feng Y."/>
            <person name="Comes H.P."/>
            <person name="Chen J."/>
            <person name="Zhu S."/>
            <person name="Lu R."/>
            <person name="Zhang X."/>
            <person name="Li P."/>
            <person name="Qiu J."/>
            <person name="Olsen K.M."/>
            <person name="Qiu Y."/>
        </authorList>
    </citation>
    <scope>NUCLEOTIDE SEQUENCE</scope>
    <source>
        <strain evidence="1">KIB01</strain>
    </source>
</reference>
<protein>
    <submittedName>
        <fullName evidence="1">Uncharacterized protein</fullName>
    </submittedName>
</protein>
<gene>
    <name evidence="1" type="ORF">Ddye_012789</name>
</gene>
<proteinExistence type="predicted"/>
<evidence type="ECO:0000313" key="2">
    <source>
        <dbReference type="Proteomes" id="UP001280121"/>
    </source>
</evidence>